<dbReference type="GO" id="GO:0003677">
    <property type="term" value="F:DNA binding"/>
    <property type="evidence" value="ECO:0007669"/>
    <property type="project" value="InterPro"/>
</dbReference>
<dbReference type="SMART" id="SM00530">
    <property type="entry name" value="HTH_XRE"/>
    <property type="match status" value="1"/>
</dbReference>
<protein>
    <recommendedName>
        <fullName evidence="1">PAS domain-containing protein</fullName>
    </recommendedName>
</protein>
<evidence type="ECO:0000313" key="2">
    <source>
        <dbReference type="EMBL" id="OGE64394.1"/>
    </source>
</evidence>
<dbReference type="InterPro" id="IPR001387">
    <property type="entry name" value="Cro/C1-type_HTH"/>
</dbReference>
<name>A0A1F5MGA5_9BACT</name>
<accession>A0A1F5MGA5</accession>
<dbReference type="InterPro" id="IPR041413">
    <property type="entry name" value="MLTR_LBD"/>
</dbReference>
<evidence type="ECO:0000313" key="3">
    <source>
        <dbReference type="Proteomes" id="UP000183317"/>
    </source>
</evidence>
<reference evidence="2 3" key="1">
    <citation type="journal article" date="2016" name="Nat. Commun.">
        <title>Thousands of microbial genomes shed light on interconnected biogeochemical processes in an aquifer system.</title>
        <authorList>
            <person name="Anantharaman K."/>
            <person name="Brown C.T."/>
            <person name="Hug L.A."/>
            <person name="Sharon I."/>
            <person name="Castelle C.J."/>
            <person name="Probst A.J."/>
            <person name="Thomas B.C."/>
            <person name="Singh A."/>
            <person name="Wilkins M.J."/>
            <person name="Karaoz U."/>
            <person name="Brodie E.L."/>
            <person name="Williams K.H."/>
            <person name="Hubbard S.S."/>
            <person name="Banfield J.F."/>
        </authorList>
    </citation>
    <scope>NUCLEOTIDE SEQUENCE [LARGE SCALE GENOMIC DNA]</scope>
</reference>
<dbReference type="Gene3D" id="3.30.450.180">
    <property type="match status" value="1"/>
</dbReference>
<dbReference type="Proteomes" id="UP000183317">
    <property type="component" value="Unassembled WGS sequence"/>
</dbReference>
<sequence length="216" mass="24967">MMIDTEPQTIQDKWETKGPLPRRNRSVGFFCAPYHGSFLQDLRGERHLSQADLSVVLTGKSNPSYISEVEQGKVGIDRDFIEQVTALFDLYPDSRANLLIGARFLPSDQDVNQLRSDMSSALRGFNIPQYAIDFGGRFLYWNNETSELFGLSDKEAELKREQPNYLEMLFDPTWGIRKRINNWEEVARDEVESLYLTCARFDLEGYRSRVSHIDVI</sequence>
<organism evidence="2 3">
    <name type="scientific">Candidatus Daviesbacteria bacterium RIFCSPLOWO2_02_FULL_36_8</name>
    <dbReference type="NCBI Taxonomy" id="1797793"/>
    <lineage>
        <taxon>Bacteria</taxon>
        <taxon>Candidatus Daviesiibacteriota</taxon>
    </lineage>
</organism>
<feature type="domain" description="PAS" evidence="1">
    <location>
        <begin position="114"/>
        <end position="155"/>
    </location>
</feature>
<gene>
    <name evidence="2" type="ORF">A3J13_02550</name>
</gene>
<dbReference type="AlphaFoldDB" id="A0A1F5MGA5"/>
<dbReference type="SUPFAM" id="SSF47413">
    <property type="entry name" value="lambda repressor-like DNA-binding domains"/>
    <property type="match status" value="1"/>
</dbReference>
<dbReference type="InterPro" id="IPR000014">
    <property type="entry name" value="PAS"/>
</dbReference>
<dbReference type="Pfam" id="PF17765">
    <property type="entry name" value="MLTR_LBD"/>
    <property type="match status" value="1"/>
</dbReference>
<dbReference type="InterPro" id="IPR010982">
    <property type="entry name" value="Lambda_DNA-bd_dom_sf"/>
</dbReference>
<proteinExistence type="predicted"/>
<comment type="caution">
    <text evidence="2">The sequence shown here is derived from an EMBL/GenBank/DDBJ whole genome shotgun (WGS) entry which is preliminary data.</text>
</comment>
<evidence type="ECO:0000259" key="1">
    <source>
        <dbReference type="PROSITE" id="PS50112"/>
    </source>
</evidence>
<dbReference type="PROSITE" id="PS50112">
    <property type="entry name" value="PAS"/>
    <property type="match status" value="1"/>
</dbReference>
<dbReference type="EMBL" id="MFDU01000018">
    <property type="protein sequence ID" value="OGE64394.1"/>
    <property type="molecule type" value="Genomic_DNA"/>
</dbReference>
<dbReference type="CDD" id="cd00093">
    <property type="entry name" value="HTH_XRE"/>
    <property type="match status" value="1"/>
</dbReference>